<keyword evidence="1" id="KW-0812">Transmembrane</keyword>
<keyword evidence="1" id="KW-1133">Transmembrane helix</keyword>
<evidence type="ECO:0000313" key="3">
    <source>
        <dbReference type="Proteomes" id="UP000242501"/>
    </source>
</evidence>
<organism evidence="2 3">
    <name type="scientific">Acinetobacter boissieri</name>
    <dbReference type="NCBI Taxonomy" id="1219383"/>
    <lineage>
        <taxon>Bacteria</taxon>
        <taxon>Pseudomonadati</taxon>
        <taxon>Pseudomonadota</taxon>
        <taxon>Gammaproteobacteria</taxon>
        <taxon>Moraxellales</taxon>
        <taxon>Moraxellaceae</taxon>
        <taxon>Acinetobacter</taxon>
    </lineage>
</organism>
<evidence type="ECO:0000256" key="1">
    <source>
        <dbReference type="SAM" id="Phobius"/>
    </source>
</evidence>
<dbReference type="OrthoDB" id="6683959at2"/>
<feature type="transmembrane region" description="Helical" evidence="1">
    <location>
        <begin position="12"/>
        <end position="32"/>
    </location>
</feature>
<dbReference type="STRING" id="1219383.SAMN05421733_102109"/>
<reference evidence="3" key="1">
    <citation type="submission" date="2016-09" db="EMBL/GenBank/DDBJ databases">
        <authorList>
            <person name="Varghese N."/>
            <person name="Submissions S."/>
        </authorList>
    </citation>
    <scope>NUCLEOTIDE SEQUENCE [LARGE SCALE GENOMIC DNA]</scope>
    <source>
        <strain evidence="3">ANC 4422</strain>
    </source>
</reference>
<proteinExistence type="predicted"/>
<gene>
    <name evidence="2" type="ORF">SAMN05421733_102109</name>
</gene>
<sequence>MNKIILDLLKVLGWCFMAFIGFICLFLFVSFIRGISGPSTPSIREKPYECGMLGHQQMRIDRRYLFLSKVEYQGVDYWGGNSTQAHEAKGCNDPISSANFRVSWPAMSPTGSFNYLEKPDDLSISIQQSQILTSEGGEKIIKKYIKEGMTRELKIKLRKSIIGSSEEMSEQEFKEKKQFNSNLGLYQIDVVEEEGSQKKVYWQETGDKKVTLVISCLYFKMGITMCELEKNNLLQDRNMRYLKLDFRSELLPHWQQLIQDSEKLIQSFTVKGK</sequence>
<dbReference type="RefSeq" id="WP_092746803.1">
    <property type="nucleotide sequence ID" value="NZ_FMYL01000002.1"/>
</dbReference>
<protein>
    <submittedName>
        <fullName evidence="2">Uncharacterized protein</fullName>
    </submittedName>
</protein>
<dbReference type="EMBL" id="FMYL01000002">
    <property type="protein sequence ID" value="SDB84783.1"/>
    <property type="molecule type" value="Genomic_DNA"/>
</dbReference>
<name>A0A1G6GSE3_9GAMM</name>
<dbReference type="Proteomes" id="UP000242501">
    <property type="component" value="Unassembled WGS sequence"/>
</dbReference>
<accession>A0A1G6GSE3</accession>
<dbReference type="AlphaFoldDB" id="A0A1G6GSE3"/>
<evidence type="ECO:0000313" key="2">
    <source>
        <dbReference type="EMBL" id="SDB84783.1"/>
    </source>
</evidence>
<keyword evidence="3" id="KW-1185">Reference proteome</keyword>
<keyword evidence="1" id="KW-0472">Membrane</keyword>